<evidence type="ECO:0000256" key="5">
    <source>
        <dbReference type="SAM" id="MobiDB-lite"/>
    </source>
</evidence>
<dbReference type="InterPro" id="IPR003892">
    <property type="entry name" value="CUE"/>
</dbReference>
<keyword evidence="3" id="KW-0862">Zinc</keyword>
<dbReference type="GO" id="GO:0061630">
    <property type="term" value="F:ubiquitin protein ligase activity"/>
    <property type="evidence" value="ECO:0007669"/>
    <property type="project" value="TreeGrafter"/>
</dbReference>
<evidence type="ECO:0000259" key="7">
    <source>
        <dbReference type="PROSITE" id="PS50089"/>
    </source>
</evidence>
<feature type="domain" description="CUE" evidence="8">
    <location>
        <begin position="415"/>
        <end position="458"/>
    </location>
</feature>
<dbReference type="EMBL" id="CDSF01000102">
    <property type="protein sequence ID" value="CEP00784.1"/>
    <property type="molecule type" value="Genomic_DNA"/>
</dbReference>
<dbReference type="OMA" id="EPFCIWT"/>
<dbReference type="InterPro" id="IPR013083">
    <property type="entry name" value="Znf_RING/FYVE/PHD"/>
</dbReference>
<dbReference type="PROSITE" id="PS51140">
    <property type="entry name" value="CUE"/>
    <property type="match status" value="1"/>
</dbReference>
<dbReference type="STRING" id="37360.A0A0G4J0C4"/>
<dbReference type="InterPro" id="IPR011016">
    <property type="entry name" value="Znf_RING-CH"/>
</dbReference>
<evidence type="ECO:0000313" key="11">
    <source>
        <dbReference type="Proteomes" id="UP000039324"/>
    </source>
</evidence>
<evidence type="ECO:0000256" key="3">
    <source>
        <dbReference type="ARBA" id="ARBA00022833"/>
    </source>
</evidence>
<evidence type="ECO:0000313" key="12">
    <source>
        <dbReference type="Proteomes" id="UP000290189"/>
    </source>
</evidence>
<dbReference type="Proteomes" id="UP000290189">
    <property type="component" value="Unassembled WGS sequence"/>
</dbReference>
<dbReference type="PANTHER" id="PTHR22763:SF183">
    <property type="entry name" value="RING-TYPE DOMAIN-CONTAINING PROTEIN"/>
    <property type="match status" value="1"/>
</dbReference>
<dbReference type="EMBL" id="OVEO01000011">
    <property type="protein sequence ID" value="SPQ99392.1"/>
    <property type="molecule type" value="Genomic_DNA"/>
</dbReference>
<dbReference type="PROSITE" id="PS50089">
    <property type="entry name" value="ZF_RING_2"/>
    <property type="match status" value="1"/>
</dbReference>
<dbReference type="InterPro" id="IPR050731">
    <property type="entry name" value="HRD1_E3_ubiq-ligases"/>
</dbReference>
<evidence type="ECO:0000256" key="4">
    <source>
        <dbReference type="PROSITE-ProRule" id="PRU00175"/>
    </source>
</evidence>
<proteinExistence type="predicted"/>
<protein>
    <recommendedName>
        <fullName evidence="13">RING-type domain-containing protein</fullName>
    </recommendedName>
</protein>
<feature type="transmembrane region" description="Helical" evidence="6">
    <location>
        <begin position="111"/>
        <end position="128"/>
    </location>
</feature>
<evidence type="ECO:0000256" key="2">
    <source>
        <dbReference type="ARBA" id="ARBA00022771"/>
    </source>
</evidence>
<dbReference type="GO" id="GO:0008270">
    <property type="term" value="F:zinc ion binding"/>
    <property type="evidence" value="ECO:0007669"/>
    <property type="project" value="UniProtKB-KW"/>
</dbReference>
<name>A0A0G4J0C4_PLABS</name>
<feature type="transmembrane region" description="Helical" evidence="6">
    <location>
        <begin position="148"/>
        <end position="170"/>
    </location>
</feature>
<dbReference type="PANTHER" id="PTHR22763">
    <property type="entry name" value="RING ZINC FINGER PROTEIN"/>
    <property type="match status" value="1"/>
</dbReference>
<dbReference type="InterPro" id="IPR001841">
    <property type="entry name" value="Znf_RING"/>
</dbReference>
<keyword evidence="6" id="KW-0812">Transmembrane</keyword>
<evidence type="ECO:0000259" key="8">
    <source>
        <dbReference type="PROSITE" id="PS51140"/>
    </source>
</evidence>
<dbReference type="GO" id="GO:0043161">
    <property type="term" value="P:proteasome-mediated ubiquitin-dependent protein catabolic process"/>
    <property type="evidence" value="ECO:0007669"/>
    <property type="project" value="TreeGrafter"/>
</dbReference>
<dbReference type="SUPFAM" id="SSF57850">
    <property type="entry name" value="RING/U-box"/>
    <property type="match status" value="1"/>
</dbReference>
<keyword evidence="1" id="KW-0479">Metal-binding</keyword>
<dbReference type="Gene3D" id="3.30.40.10">
    <property type="entry name" value="Zinc/RING finger domain, C3HC4 (zinc finger)"/>
    <property type="match status" value="1"/>
</dbReference>
<keyword evidence="10" id="KW-0496">Mitochondrion</keyword>
<evidence type="ECO:0008006" key="13">
    <source>
        <dbReference type="Google" id="ProtNLM"/>
    </source>
</evidence>
<reference evidence="10 12" key="2">
    <citation type="submission" date="2018-03" db="EMBL/GenBank/DDBJ databases">
        <authorList>
            <person name="Fogelqvist J."/>
        </authorList>
    </citation>
    <scope>NUCLEOTIDE SEQUENCE [LARGE SCALE GENOMIC DNA]</scope>
</reference>
<feature type="transmembrane region" description="Helical" evidence="6">
    <location>
        <begin position="12"/>
        <end position="33"/>
    </location>
</feature>
<dbReference type="SMART" id="SM00184">
    <property type="entry name" value="RING"/>
    <property type="match status" value="1"/>
</dbReference>
<organism evidence="9 11">
    <name type="scientific">Plasmodiophora brassicae</name>
    <name type="common">Clubroot disease agent</name>
    <dbReference type="NCBI Taxonomy" id="37360"/>
    <lineage>
        <taxon>Eukaryota</taxon>
        <taxon>Sar</taxon>
        <taxon>Rhizaria</taxon>
        <taxon>Endomyxa</taxon>
        <taxon>Phytomyxea</taxon>
        <taxon>Plasmodiophorida</taxon>
        <taxon>Plasmodiophoridae</taxon>
        <taxon>Plasmodiophora</taxon>
    </lineage>
</organism>
<reference evidence="9 11" key="1">
    <citation type="submission" date="2015-02" db="EMBL/GenBank/DDBJ databases">
        <authorList>
            <person name="Chooi Y.-H."/>
        </authorList>
    </citation>
    <scope>NUCLEOTIDE SEQUENCE [LARGE SCALE GENOMIC DNA]</scope>
    <source>
        <strain evidence="9">E3</strain>
    </source>
</reference>
<feature type="domain" description="RING-type" evidence="7">
    <location>
        <begin position="300"/>
        <end position="340"/>
    </location>
</feature>
<dbReference type="SMART" id="SM00744">
    <property type="entry name" value="RINGv"/>
    <property type="match status" value="1"/>
</dbReference>
<evidence type="ECO:0000313" key="10">
    <source>
        <dbReference type="EMBL" id="SPQ99392.1"/>
    </source>
</evidence>
<feature type="transmembrane region" description="Helical" evidence="6">
    <location>
        <begin position="39"/>
        <end position="65"/>
    </location>
</feature>
<keyword evidence="6" id="KW-0472">Membrane</keyword>
<evidence type="ECO:0000256" key="6">
    <source>
        <dbReference type="SAM" id="Phobius"/>
    </source>
</evidence>
<geneLocation type="mitochondrion" evidence="10"/>
<sequence>MSAILHRVLPSPIWVYSAVSTAAIMAVVAPAPTLSPARLFVLAFGSPVAALSLFNFILMVVMLSVRTVHQSVFRALSDDEVSFCKDLTRSFVMFKAMYLFTALYSAQYTDLTVWFIVFTIFGAIRLLVNLSNHRLARLESHDEQRWRILALIVTLCAVNNAGAGVIYTIFKSVGWRPLLMLLIEPVLTCISCVHGMATFMMQSAEAAPLYDQSQKAFYVDCAVDIIVNSLTLAHLGHAWAMHGLSLSIQDVFFFMIVRSVYLRVATRISSLVAYRRVLHDINTRFLDASEEELRELNDHCAICRDVLQFGRTKKLPCAHYFHLTCLRQWMKYRRTCPICRADLLNNPPAATAADAAADGMPAARNGRQGWSLRRLIHFNTGQWATWMPTLSFEVVRGVPIGPAGFAAQGPWPSRDTEGDLNRLAEMFPGVPRQSLRVHLQRARGHLAGAIDDIFNNGPVDVAAQGPQREPVAEGQPGNDNVAPQEPPSSESEPVSHDTAPPAVRRRSSSSLSAGDRRSLAVSRLEALARGSDPPSEAWEQSDTQ</sequence>
<keyword evidence="2 4" id="KW-0863">Zinc-finger</keyword>
<keyword evidence="6" id="KW-1133">Transmembrane helix</keyword>
<dbReference type="CDD" id="cd14279">
    <property type="entry name" value="CUE"/>
    <property type="match status" value="1"/>
</dbReference>
<dbReference type="Pfam" id="PF13639">
    <property type="entry name" value="zf-RING_2"/>
    <property type="match status" value="1"/>
</dbReference>
<feature type="region of interest" description="Disordered" evidence="5">
    <location>
        <begin position="455"/>
        <end position="544"/>
    </location>
</feature>
<dbReference type="GO" id="GO:0012505">
    <property type="term" value="C:endomembrane system"/>
    <property type="evidence" value="ECO:0007669"/>
    <property type="project" value="TreeGrafter"/>
</dbReference>
<dbReference type="OrthoDB" id="10251342at2759"/>
<gene>
    <name evidence="9" type="ORF">PBRA_008096</name>
    <name evidence="10" type="ORF">PLBR_LOCUS6607</name>
</gene>
<evidence type="ECO:0000256" key="1">
    <source>
        <dbReference type="ARBA" id="ARBA00022723"/>
    </source>
</evidence>
<dbReference type="AlphaFoldDB" id="A0A0G4J0C4"/>
<dbReference type="GO" id="GO:0043130">
    <property type="term" value="F:ubiquitin binding"/>
    <property type="evidence" value="ECO:0007669"/>
    <property type="project" value="InterPro"/>
</dbReference>
<accession>A0A0G4J0C4</accession>
<evidence type="ECO:0000313" key="9">
    <source>
        <dbReference type="EMBL" id="CEP00784.1"/>
    </source>
</evidence>
<dbReference type="Proteomes" id="UP000039324">
    <property type="component" value="Unassembled WGS sequence"/>
</dbReference>
<keyword evidence="11" id="KW-1185">Reference proteome</keyword>